<evidence type="ECO:0000256" key="1">
    <source>
        <dbReference type="ARBA" id="ARBA00000085"/>
    </source>
</evidence>
<dbReference type="InterPro" id="IPR035965">
    <property type="entry name" value="PAS-like_dom_sf"/>
</dbReference>
<dbReference type="Gene3D" id="1.10.287.130">
    <property type="match status" value="1"/>
</dbReference>
<dbReference type="SMART" id="SM00388">
    <property type="entry name" value="HisKA"/>
    <property type="match status" value="1"/>
</dbReference>
<evidence type="ECO:0000256" key="8">
    <source>
        <dbReference type="ARBA" id="ARBA00023012"/>
    </source>
</evidence>
<dbReference type="SMART" id="SM00091">
    <property type="entry name" value="PAS"/>
    <property type="match status" value="1"/>
</dbReference>
<feature type="domain" description="PAC" evidence="13">
    <location>
        <begin position="403"/>
        <end position="455"/>
    </location>
</feature>
<evidence type="ECO:0000256" key="3">
    <source>
        <dbReference type="ARBA" id="ARBA00022553"/>
    </source>
</evidence>
<comment type="catalytic activity">
    <reaction evidence="1">
        <text>ATP + protein L-histidine = ADP + protein N-phospho-L-histidine.</text>
        <dbReference type="EC" id="2.7.13.3"/>
    </reaction>
</comment>
<evidence type="ECO:0000256" key="2">
    <source>
        <dbReference type="ARBA" id="ARBA00012438"/>
    </source>
</evidence>
<evidence type="ECO:0000313" key="14">
    <source>
        <dbReference type="EMBL" id="MBB1161875.1"/>
    </source>
</evidence>
<dbReference type="InterPro" id="IPR003594">
    <property type="entry name" value="HATPase_dom"/>
</dbReference>
<dbReference type="EC" id="2.7.13.3" evidence="2"/>
<keyword evidence="10" id="KW-0472">Membrane</keyword>
<keyword evidence="5" id="KW-0547">Nucleotide-binding</keyword>
<feature type="domain" description="PAS" evidence="12">
    <location>
        <begin position="327"/>
        <end position="373"/>
    </location>
</feature>
<dbReference type="CDD" id="cd00130">
    <property type="entry name" value="PAS"/>
    <property type="match status" value="1"/>
</dbReference>
<name>A0A839HI01_9BURK</name>
<sequence>MTRARPFTPPTDGPPPAAPWPTGPGLAAARPRAWRRALPWVVLVTLLGIAQTLLIVLSLQAESTRLQEESERTAVAVAADLRLRFGRHQQALQALSWSETLAPDDGPGSPRALLRDRRDMLRIEQRDARLALRQVLDSPFRGVLFAPAGSERMTDGLLPRAQLDLELQLACTSARRLMLPRWSRSYFVPQPGGLGLEVIDLCLPLVGRDDDPGGYVIATVALGLAIEEAVPPATLRTHELALVEGDGTRLVRVGGPRGAGVYLAERLLDLPGLGLALRVDTDRRGPPLIPNLSTGLVIGLSLALAAVVALLVRDVRRRAAAEQRLAEELALRRAMEDSLVTGLRARDLQGRITYVNPAFCAMVGFPAHELVGQLHPPYWPPEQRSLYQARWSERLTGQLPPREGFETLFMRADGERFPVLVFEAPLVDAQGRQAGWMSAVLDVSAQRRAEELARQQQDKLQTAARLATVGEIATLLSHELNQPLAAIASYATGSLNLLGGPPPAGPPEAADAATPPDAPTFGMIREAVQRIAEQAERAGRVIKSVHDVVRRREQPREALPAAGLFEAVLPLIHLQARKSGTRIALDLPRRLPEVRCDRTMIEQVLLNLTRNAVHAMEAATPPEQRELTLRVREEAAAVRFEVIDRGPGIPDEVAAQLFTPFFTTKAEGMGLGLNFCRTVIEQHGGTLRHAPAPVAGAGPRAVPGLRGSCFSFTLPRVAAPESSTP</sequence>
<keyword evidence="15" id="KW-1185">Reference proteome</keyword>
<comment type="caution">
    <text evidence="14">The sequence shown here is derived from an EMBL/GenBank/DDBJ whole genome shotgun (WGS) entry which is preliminary data.</text>
</comment>
<evidence type="ECO:0000256" key="10">
    <source>
        <dbReference type="SAM" id="Phobius"/>
    </source>
</evidence>
<accession>A0A839HI01</accession>
<keyword evidence="3" id="KW-0597">Phosphoprotein</keyword>
<dbReference type="InterPro" id="IPR000700">
    <property type="entry name" value="PAS-assoc_C"/>
</dbReference>
<dbReference type="Proteomes" id="UP000586093">
    <property type="component" value="Unassembled WGS sequence"/>
</dbReference>
<dbReference type="AlphaFoldDB" id="A0A839HI01"/>
<feature type="transmembrane region" description="Helical" evidence="10">
    <location>
        <begin position="37"/>
        <end position="59"/>
    </location>
</feature>
<dbReference type="PROSITE" id="PS50113">
    <property type="entry name" value="PAC"/>
    <property type="match status" value="1"/>
</dbReference>
<keyword evidence="4" id="KW-0808">Transferase</keyword>
<keyword evidence="10" id="KW-1133">Transmembrane helix</keyword>
<dbReference type="InterPro" id="IPR036097">
    <property type="entry name" value="HisK_dim/P_sf"/>
</dbReference>
<evidence type="ECO:0000259" key="11">
    <source>
        <dbReference type="PROSITE" id="PS50109"/>
    </source>
</evidence>
<keyword evidence="6" id="KW-0418">Kinase</keyword>
<proteinExistence type="predicted"/>
<dbReference type="Pfam" id="PF02518">
    <property type="entry name" value="HATPase_c"/>
    <property type="match status" value="1"/>
</dbReference>
<dbReference type="GO" id="GO:0006355">
    <property type="term" value="P:regulation of DNA-templated transcription"/>
    <property type="evidence" value="ECO:0007669"/>
    <property type="project" value="InterPro"/>
</dbReference>
<dbReference type="GO" id="GO:0005524">
    <property type="term" value="F:ATP binding"/>
    <property type="evidence" value="ECO:0007669"/>
    <property type="project" value="UniProtKB-KW"/>
</dbReference>
<dbReference type="PANTHER" id="PTHR43065:SF10">
    <property type="entry name" value="PEROXIDE STRESS-ACTIVATED HISTIDINE KINASE MAK3"/>
    <property type="match status" value="1"/>
</dbReference>
<evidence type="ECO:0000256" key="5">
    <source>
        <dbReference type="ARBA" id="ARBA00022741"/>
    </source>
</evidence>
<evidence type="ECO:0000256" key="9">
    <source>
        <dbReference type="SAM" id="MobiDB-lite"/>
    </source>
</evidence>
<evidence type="ECO:0000313" key="15">
    <source>
        <dbReference type="Proteomes" id="UP000586093"/>
    </source>
</evidence>
<feature type="compositionally biased region" description="Pro residues" evidence="9">
    <location>
        <begin position="7"/>
        <end position="22"/>
    </location>
</feature>
<dbReference type="CDD" id="cd00082">
    <property type="entry name" value="HisKA"/>
    <property type="match status" value="1"/>
</dbReference>
<dbReference type="GO" id="GO:0000155">
    <property type="term" value="F:phosphorelay sensor kinase activity"/>
    <property type="evidence" value="ECO:0007669"/>
    <property type="project" value="InterPro"/>
</dbReference>
<organism evidence="14 15">
    <name type="scientific">Aquariibacter albus</name>
    <dbReference type="NCBI Taxonomy" id="2759899"/>
    <lineage>
        <taxon>Bacteria</taxon>
        <taxon>Pseudomonadati</taxon>
        <taxon>Pseudomonadota</taxon>
        <taxon>Betaproteobacteria</taxon>
        <taxon>Burkholderiales</taxon>
        <taxon>Sphaerotilaceae</taxon>
        <taxon>Aquariibacter</taxon>
    </lineage>
</organism>
<evidence type="ECO:0000259" key="13">
    <source>
        <dbReference type="PROSITE" id="PS50113"/>
    </source>
</evidence>
<dbReference type="Gene3D" id="3.30.565.10">
    <property type="entry name" value="Histidine kinase-like ATPase, C-terminal domain"/>
    <property type="match status" value="1"/>
</dbReference>
<evidence type="ECO:0000259" key="12">
    <source>
        <dbReference type="PROSITE" id="PS50112"/>
    </source>
</evidence>
<dbReference type="InterPro" id="IPR013767">
    <property type="entry name" value="PAS_fold"/>
</dbReference>
<dbReference type="InterPro" id="IPR003661">
    <property type="entry name" value="HisK_dim/P_dom"/>
</dbReference>
<dbReference type="PANTHER" id="PTHR43065">
    <property type="entry name" value="SENSOR HISTIDINE KINASE"/>
    <property type="match status" value="1"/>
</dbReference>
<dbReference type="SUPFAM" id="SSF55785">
    <property type="entry name" value="PYP-like sensor domain (PAS domain)"/>
    <property type="match status" value="1"/>
</dbReference>
<keyword evidence="7" id="KW-0067">ATP-binding</keyword>
<gene>
    <name evidence="14" type="ORF">H4F90_07775</name>
</gene>
<dbReference type="PRINTS" id="PR00344">
    <property type="entry name" value="BCTRLSENSOR"/>
</dbReference>
<keyword evidence="8" id="KW-0902">Two-component regulatory system</keyword>
<dbReference type="SUPFAM" id="SSF47384">
    <property type="entry name" value="Homodimeric domain of signal transducing histidine kinase"/>
    <property type="match status" value="1"/>
</dbReference>
<dbReference type="InterPro" id="IPR036890">
    <property type="entry name" value="HATPase_C_sf"/>
</dbReference>
<protein>
    <recommendedName>
        <fullName evidence="2">histidine kinase</fullName>
        <ecNumber evidence="2">2.7.13.3</ecNumber>
    </recommendedName>
</protein>
<evidence type="ECO:0000256" key="6">
    <source>
        <dbReference type="ARBA" id="ARBA00022777"/>
    </source>
</evidence>
<dbReference type="PROSITE" id="PS50112">
    <property type="entry name" value="PAS"/>
    <property type="match status" value="1"/>
</dbReference>
<dbReference type="SUPFAM" id="SSF55874">
    <property type="entry name" value="ATPase domain of HSP90 chaperone/DNA topoisomerase II/histidine kinase"/>
    <property type="match status" value="1"/>
</dbReference>
<dbReference type="InterPro" id="IPR000014">
    <property type="entry name" value="PAS"/>
</dbReference>
<keyword evidence="10" id="KW-0812">Transmembrane</keyword>
<dbReference type="NCBIfam" id="TIGR00229">
    <property type="entry name" value="sensory_box"/>
    <property type="match status" value="1"/>
</dbReference>
<dbReference type="RefSeq" id="WP_182663236.1">
    <property type="nucleotide sequence ID" value="NZ_JACIVI010000002.1"/>
</dbReference>
<evidence type="ECO:0000256" key="7">
    <source>
        <dbReference type="ARBA" id="ARBA00022840"/>
    </source>
</evidence>
<dbReference type="Gene3D" id="3.30.450.20">
    <property type="entry name" value="PAS domain"/>
    <property type="match status" value="1"/>
</dbReference>
<reference evidence="14 15" key="1">
    <citation type="submission" date="2020-08" db="EMBL/GenBank/DDBJ databases">
        <title>Aquariorum lacteus gen. nov., sp. nov., a new member of the family Comamonadaceae, isolated from freshwater aquarium.</title>
        <authorList>
            <person name="Chun S.-J."/>
        </authorList>
    </citation>
    <scope>NUCLEOTIDE SEQUENCE [LARGE SCALE GENOMIC DNA]</scope>
    <source>
        <strain evidence="14 15">SJAQ100</strain>
    </source>
</reference>
<evidence type="ECO:0000256" key="4">
    <source>
        <dbReference type="ARBA" id="ARBA00022679"/>
    </source>
</evidence>
<feature type="domain" description="Histidine kinase" evidence="11">
    <location>
        <begin position="475"/>
        <end position="718"/>
    </location>
</feature>
<dbReference type="InterPro" id="IPR005467">
    <property type="entry name" value="His_kinase_dom"/>
</dbReference>
<dbReference type="SMART" id="SM00387">
    <property type="entry name" value="HATPase_c"/>
    <property type="match status" value="1"/>
</dbReference>
<dbReference type="InterPro" id="IPR004358">
    <property type="entry name" value="Sig_transdc_His_kin-like_C"/>
</dbReference>
<dbReference type="PROSITE" id="PS50109">
    <property type="entry name" value="HIS_KIN"/>
    <property type="match status" value="1"/>
</dbReference>
<dbReference type="EMBL" id="JACIVI010000002">
    <property type="protein sequence ID" value="MBB1161875.1"/>
    <property type="molecule type" value="Genomic_DNA"/>
</dbReference>
<feature type="region of interest" description="Disordered" evidence="9">
    <location>
        <begin position="1"/>
        <end position="26"/>
    </location>
</feature>
<dbReference type="Pfam" id="PF00989">
    <property type="entry name" value="PAS"/>
    <property type="match status" value="1"/>
</dbReference>